<dbReference type="CDD" id="cd00207">
    <property type="entry name" value="fer2"/>
    <property type="match status" value="1"/>
</dbReference>
<dbReference type="OrthoDB" id="5857104at2759"/>
<evidence type="ECO:0000256" key="2">
    <source>
        <dbReference type="ARBA" id="ARBA00022714"/>
    </source>
</evidence>
<feature type="region of interest" description="Disordered" evidence="15">
    <location>
        <begin position="1256"/>
        <end position="1284"/>
    </location>
</feature>
<evidence type="ECO:0000313" key="23">
    <source>
        <dbReference type="Proteomes" id="UP000518752"/>
    </source>
</evidence>
<dbReference type="Proteomes" id="UP000518752">
    <property type="component" value="Unassembled WGS sequence"/>
</dbReference>
<evidence type="ECO:0000256" key="4">
    <source>
        <dbReference type="ARBA" id="ARBA00022741"/>
    </source>
</evidence>
<dbReference type="PROSITE" id="PS51085">
    <property type="entry name" value="2FE2S_FER_2"/>
    <property type="match status" value="1"/>
</dbReference>
<evidence type="ECO:0000256" key="7">
    <source>
        <dbReference type="ARBA" id="ARBA00023004"/>
    </source>
</evidence>
<dbReference type="Gene3D" id="3.40.50.10810">
    <property type="entry name" value="Tandem AAA-ATPase domain"/>
    <property type="match status" value="1"/>
</dbReference>
<keyword evidence="5" id="KW-0378">Hydrolase</keyword>
<dbReference type="PANTHER" id="PTHR10799">
    <property type="entry name" value="SNF2/RAD54 HELICASE FAMILY"/>
    <property type="match status" value="1"/>
</dbReference>
<feature type="compositionally biased region" description="Basic and acidic residues" evidence="15">
    <location>
        <begin position="1261"/>
        <end position="1274"/>
    </location>
</feature>
<dbReference type="Pfam" id="PF14619">
    <property type="entry name" value="SnAC"/>
    <property type="match status" value="1"/>
</dbReference>
<evidence type="ECO:0000259" key="21">
    <source>
        <dbReference type="PROSITE" id="PS51666"/>
    </source>
</evidence>
<dbReference type="InterPro" id="IPR027417">
    <property type="entry name" value="P-loop_NTPase"/>
</dbReference>
<dbReference type="GO" id="GO:0005524">
    <property type="term" value="F:ATP binding"/>
    <property type="evidence" value="ECO:0007669"/>
    <property type="project" value="InterPro"/>
</dbReference>
<name>A0A8H5HZS4_9AGAR</name>
<dbReference type="InterPro" id="IPR038718">
    <property type="entry name" value="SNF2-like_sf"/>
</dbReference>
<dbReference type="InterPro" id="IPR012675">
    <property type="entry name" value="Beta-grasp_dom_sf"/>
</dbReference>
<evidence type="ECO:0000256" key="13">
    <source>
        <dbReference type="ARBA" id="ARBA00034078"/>
    </source>
</evidence>
<dbReference type="SMART" id="SM00951">
    <property type="entry name" value="QLQ"/>
    <property type="match status" value="1"/>
</dbReference>
<dbReference type="Gene3D" id="1.20.920.10">
    <property type="entry name" value="Bromodomain-like"/>
    <property type="match status" value="1"/>
</dbReference>
<dbReference type="SUPFAM" id="SSF54292">
    <property type="entry name" value="2Fe-2S ferredoxin-like"/>
    <property type="match status" value="1"/>
</dbReference>
<evidence type="ECO:0000259" key="19">
    <source>
        <dbReference type="PROSITE" id="PS51194"/>
    </source>
</evidence>
<keyword evidence="4" id="KW-0547">Nucleotide-binding</keyword>
<dbReference type="InterPro" id="IPR000330">
    <property type="entry name" value="SNF2_N"/>
</dbReference>
<dbReference type="SUPFAM" id="SSF47370">
    <property type="entry name" value="Bromodomain"/>
    <property type="match status" value="1"/>
</dbReference>
<dbReference type="InterPro" id="IPR049730">
    <property type="entry name" value="SNF2/RAD54-like_C"/>
</dbReference>
<dbReference type="Pfam" id="PF00176">
    <property type="entry name" value="SNF2-rel_dom"/>
    <property type="match status" value="1"/>
</dbReference>
<keyword evidence="9" id="KW-0805">Transcription regulation</keyword>
<dbReference type="Gene3D" id="3.10.20.30">
    <property type="match status" value="1"/>
</dbReference>
<dbReference type="GO" id="GO:0046872">
    <property type="term" value="F:metal ion binding"/>
    <property type="evidence" value="ECO:0007669"/>
    <property type="project" value="UniProtKB-KW"/>
</dbReference>
<evidence type="ECO:0000256" key="11">
    <source>
        <dbReference type="ARBA" id="ARBA00023163"/>
    </source>
</evidence>
<dbReference type="GO" id="GO:0006355">
    <property type="term" value="P:regulation of DNA-templated transcription"/>
    <property type="evidence" value="ECO:0007669"/>
    <property type="project" value="InterPro"/>
</dbReference>
<evidence type="ECO:0000256" key="12">
    <source>
        <dbReference type="ARBA" id="ARBA00023242"/>
    </source>
</evidence>
<dbReference type="PROSITE" id="PS51192">
    <property type="entry name" value="HELICASE_ATP_BIND_1"/>
    <property type="match status" value="1"/>
</dbReference>
<feature type="compositionally biased region" description="Basic and acidic residues" evidence="15">
    <location>
        <begin position="1307"/>
        <end position="1327"/>
    </location>
</feature>
<evidence type="ECO:0000256" key="8">
    <source>
        <dbReference type="ARBA" id="ARBA00023014"/>
    </source>
</evidence>
<dbReference type="SUPFAM" id="SSF52540">
    <property type="entry name" value="P-loop containing nucleoside triphosphate hydrolases"/>
    <property type="match status" value="2"/>
</dbReference>
<evidence type="ECO:0000256" key="9">
    <source>
        <dbReference type="ARBA" id="ARBA00023015"/>
    </source>
</evidence>
<keyword evidence="2" id="KW-0001">2Fe-2S</keyword>
<dbReference type="PRINTS" id="PR00355">
    <property type="entry name" value="ADRENODOXIN"/>
</dbReference>
<dbReference type="InterPro" id="IPR014012">
    <property type="entry name" value="HSA_dom"/>
</dbReference>
<dbReference type="SMART" id="SM01314">
    <property type="entry name" value="SnAC"/>
    <property type="match status" value="1"/>
</dbReference>
<accession>A0A8H5HZS4</accession>
<dbReference type="InterPro" id="IPR029295">
    <property type="entry name" value="SnAC"/>
</dbReference>
<dbReference type="InterPro" id="IPR036010">
    <property type="entry name" value="2Fe-2S_ferredoxin-like_sf"/>
</dbReference>
<dbReference type="SMART" id="SM00487">
    <property type="entry name" value="DEXDc"/>
    <property type="match status" value="1"/>
</dbReference>
<feature type="compositionally biased region" description="Acidic residues" evidence="15">
    <location>
        <begin position="1376"/>
        <end position="1385"/>
    </location>
</feature>
<dbReference type="GO" id="GO:0140647">
    <property type="term" value="P:P450-containing electron transport chain"/>
    <property type="evidence" value="ECO:0007669"/>
    <property type="project" value="InterPro"/>
</dbReference>
<dbReference type="SMART" id="SM00297">
    <property type="entry name" value="BROMO"/>
    <property type="match status" value="1"/>
</dbReference>
<dbReference type="CDD" id="cd17996">
    <property type="entry name" value="DEXHc_SMARCA2_SMARCA4"/>
    <property type="match status" value="1"/>
</dbReference>
<dbReference type="Gene3D" id="1.20.5.170">
    <property type="match status" value="1"/>
</dbReference>
<dbReference type="Pfam" id="PF00439">
    <property type="entry name" value="Bromodomain"/>
    <property type="match status" value="1"/>
</dbReference>
<evidence type="ECO:0000256" key="15">
    <source>
        <dbReference type="SAM" id="MobiDB-lite"/>
    </source>
</evidence>
<evidence type="ECO:0000256" key="6">
    <source>
        <dbReference type="ARBA" id="ARBA00022840"/>
    </source>
</evidence>
<keyword evidence="6" id="KW-0067">ATP-binding</keyword>
<dbReference type="SMART" id="SM00490">
    <property type="entry name" value="HELICc"/>
    <property type="match status" value="1"/>
</dbReference>
<feature type="domain" description="Helicase C-terminal" evidence="19">
    <location>
        <begin position="1006"/>
        <end position="1180"/>
    </location>
</feature>
<comment type="cofactor">
    <cofactor evidence="13">
        <name>[2Fe-2S] cluster</name>
        <dbReference type="ChEBI" id="CHEBI:190135"/>
    </cofactor>
</comment>
<feature type="domain" description="QLQ" evidence="21">
    <location>
        <begin position="250"/>
        <end position="285"/>
    </location>
</feature>
<feature type="domain" description="Helicase ATP-binding" evidence="18">
    <location>
        <begin position="694"/>
        <end position="859"/>
    </location>
</feature>
<evidence type="ECO:0000256" key="3">
    <source>
        <dbReference type="ARBA" id="ARBA00022723"/>
    </source>
</evidence>
<dbReference type="GO" id="GO:0042393">
    <property type="term" value="F:histone binding"/>
    <property type="evidence" value="ECO:0007669"/>
    <property type="project" value="InterPro"/>
</dbReference>
<sequence>MRVNDLYLTKLNMKAHSTLAASHGGIVRPEPGTGHVQIIKVHFKDSKGNVIKTIEANEGDDILAIAHEHDIDLEGACEGSVACSTCHVILPPEYYDLLPEPEDDENDMLDMAFGLTDTSRLGCQIKLTKELDGMMVTLPSATRNINISIFIFGGIASGHGHFDGVVNGISRGGIHRRVERITMLANGGAPNMQSRQGSLPDLQQMIARANFLRKNPTEQKTPTELENLMKFIQAMGSRQNQAQQHAAEVSFTPEQINVLRAQIHAFKLLSRGVPLPENLQQAVQLNNTAIPDLEKLLQPPDHSARIVDSAVKVSKSPDVVPKSEEQVVELPINPADMPKGPFLEDNVTSGIYPYNSYRHPFSHLKRHVDADPALFATRLQRLLVPTLMPPGLDAQQILNERDRYIEARVQQRMRELEAAPSTFGDDSLEPDLLQEDDDSSFPFPSTSHGKLSALIELKSLRLLDKQRTMRAMVAERLTHGSILPLNRPDFRRTRKPTMRDARMTEQLERKQRLDRERRAKHKHVEQLTVICNHGRQVIEVNRAAQDRITRLGRAVLTFHAHTEKEEQKRIERISKERLKALKADDEEAYMKLIDTAKDTRITHLIRQTDTYLDSLTQSVVAQQSEGGVLHYDAEDGPTSEATFGAQVSEDSQDKGKVDYYAVAHRISERVTRQPSILVGGTLKDYQLKGLQWMVSLYNNKLNGILADEMGLGKTIQTISLIAFLIEVKRQRGPYLVIVPLSTMTNWSGEFSKWAPAIKVISYKGNPAQRRALQGDLRVGGFHVLLTTYEYIIKDRPVLCKMKWLHMIIDEGHRMKNTQSKLAQTLTTYYHSRYRLILTGTPLQNNLPELWALLNFALPKVFNSVKSFDEWFNTPFANSGTGDKIELNEEEALLIIRRLHKVLRPFLLRRLKKDVESELPDKVEKVIKVRMSALQSQLYKQMKKHKMIADGKDSQGKNGGVKGLSNELMQLRKICQHPFLFDSVEDRVNPGGMIDERIYRTSGKLELLNRILPKFFATGHRVLIFFQMTKVMDIMADFLRYLGLKFLRLDGGTKTEERASFVAMFNAKESEYKAFILSTRAGGLGLNLQTADTVIMQRLTDNLSFASVLSFRNPHADLQAQDRAHRIGQTKAVLILRFITEKSVEEAMYQRARYKLDIDDKVIQAGRFDNKSTQEEQESLLRSILEADQEEENEEAGDMNDDELNALISRSDGEAEIFRQMDIQRERDVLENWRALGNRGKPPLPLIQIEELPDCYQTDEPFDSKDTEEMVEGRGQRKRNVVSYNDGLDDDTWAMALEDGEDLQQLTDKTRERKERRATNKLLKDAETSNRATPASDTESRGRRGRKAKAKVNDEPAAGSKRKRGGMKSMSVTPSLADDDDDEDDHDRDQKRRKTKDPGLPPAVRDKMKKAFNECYKAVLACEAEEGRKRCELFREIPDKRDYPDYFQLIKHPISLSQIRKRSQGGFYKDVNQYKADWKLMFNNARTYNQEGSWVYNDAEEMDKVFNATFDRVIPVQVFLEPQLPHPMILR</sequence>
<organism evidence="22 23">
    <name type="scientific">Collybiopsis confluens</name>
    <dbReference type="NCBI Taxonomy" id="2823264"/>
    <lineage>
        <taxon>Eukaryota</taxon>
        <taxon>Fungi</taxon>
        <taxon>Dikarya</taxon>
        <taxon>Basidiomycota</taxon>
        <taxon>Agaricomycotina</taxon>
        <taxon>Agaricomycetes</taxon>
        <taxon>Agaricomycetidae</taxon>
        <taxon>Agaricales</taxon>
        <taxon>Marasmiineae</taxon>
        <taxon>Omphalotaceae</taxon>
        <taxon>Collybiopsis</taxon>
    </lineage>
</organism>
<dbReference type="GO" id="GO:0051537">
    <property type="term" value="F:2 iron, 2 sulfur cluster binding"/>
    <property type="evidence" value="ECO:0007669"/>
    <property type="project" value="UniProtKB-KW"/>
</dbReference>
<proteinExistence type="predicted"/>
<dbReference type="InterPro" id="IPR001650">
    <property type="entry name" value="Helicase_C-like"/>
</dbReference>
<evidence type="ECO:0000259" key="20">
    <source>
        <dbReference type="PROSITE" id="PS51204"/>
    </source>
</evidence>
<dbReference type="Pfam" id="PF00111">
    <property type="entry name" value="Fer2"/>
    <property type="match status" value="1"/>
</dbReference>
<dbReference type="PROSITE" id="PS51666">
    <property type="entry name" value="QLQ"/>
    <property type="match status" value="1"/>
</dbReference>
<evidence type="ECO:0000256" key="14">
    <source>
        <dbReference type="PROSITE-ProRule" id="PRU00035"/>
    </source>
</evidence>
<dbReference type="GO" id="GO:0016787">
    <property type="term" value="F:hydrolase activity"/>
    <property type="evidence" value="ECO:0007669"/>
    <property type="project" value="UniProtKB-KW"/>
</dbReference>
<dbReference type="Pfam" id="PF08880">
    <property type="entry name" value="QLQ"/>
    <property type="match status" value="1"/>
</dbReference>
<dbReference type="InterPro" id="IPR018298">
    <property type="entry name" value="Adrenodoxin_Fe-S_BS"/>
</dbReference>
<dbReference type="FunFam" id="3.40.50.10810:FF:000008">
    <property type="entry name" value="Chromatin structure-remodeling complex subunit snf21"/>
    <property type="match status" value="1"/>
</dbReference>
<evidence type="ECO:0000256" key="1">
    <source>
        <dbReference type="ARBA" id="ARBA00004123"/>
    </source>
</evidence>
<dbReference type="InterPro" id="IPR001041">
    <property type="entry name" value="2Fe-2S_ferredoxin-type"/>
</dbReference>
<feature type="domain" description="2Fe-2S ferredoxin-type" evidence="17">
    <location>
        <begin position="39"/>
        <end position="142"/>
    </location>
</feature>
<keyword evidence="12" id="KW-0539">Nucleus</keyword>
<dbReference type="SMART" id="SM00573">
    <property type="entry name" value="HSA"/>
    <property type="match status" value="1"/>
</dbReference>
<evidence type="ECO:0000259" key="17">
    <source>
        <dbReference type="PROSITE" id="PS51085"/>
    </source>
</evidence>
<dbReference type="PRINTS" id="PR00503">
    <property type="entry name" value="BROMODOMAIN"/>
</dbReference>
<dbReference type="InterPro" id="IPR001055">
    <property type="entry name" value="Adrenodoxin-like"/>
</dbReference>
<dbReference type="GO" id="GO:0005634">
    <property type="term" value="C:nucleus"/>
    <property type="evidence" value="ECO:0007669"/>
    <property type="project" value="UniProtKB-SubCell"/>
</dbReference>
<keyword evidence="11" id="KW-0804">Transcription</keyword>
<evidence type="ECO:0000256" key="10">
    <source>
        <dbReference type="ARBA" id="ARBA00023117"/>
    </source>
</evidence>
<feature type="domain" description="Bromo" evidence="16">
    <location>
        <begin position="1425"/>
        <end position="1495"/>
    </location>
</feature>
<protein>
    <submittedName>
        <fullName evidence="22">Uncharacterized protein</fullName>
    </submittedName>
</protein>
<gene>
    <name evidence="22" type="ORF">D9757_002111</name>
</gene>
<comment type="subcellular location">
    <subcellularLocation>
        <location evidence="1">Nucleus</location>
    </subcellularLocation>
</comment>
<comment type="caution">
    <text evidence="22">The sequence shown here is derived from an EMBL/GenBank/DDBJ whole genome shotgun (WGS) entry which is preliminary data.</text>
</comment>
<dbReference type="PROSITE" id="PS50014">
    <property type="entry name" value="BROMODOMAIN_2"/>
    <property type="match status" value="1"/>
</dbReference>
<reference evidence="22 23" key="1">
    <citation type="journal article" date="2020" name="ISME J.">
        <title>Uncovering the hidden diversity of litter-decomposition mechanisms in mushroom-forming fungi.</title>
        <authorList>
            <person name="Floudas D."/>
            <person name="Bentzer J."/>
            <person name="Ahren D."/>
            <person name="Johansson T."/>
            <person name="Persson P."/>
            <person name="Tunlid A."/>
        </authorList>
    </citation>
    <scope>NUCLEOTIDE SEQUENCE [LARGE SCALE GENOMIC DNA]</scope>
    <source>
        <strain evidence="22 23">CBS 406.79</strain>
    </source>
</reference>
<dbReference type="CDD" id="cd18793">
    <property type="entry name" value="SF2_C_SNF"/>
    <property type="match status" value="1"/>
</dbReference>
<feature type="domain" description="HSA" evidence="20">
    <location>
        <begin position="511"/>
        <end position="583"/>
    </location>
</feature>
<keyword evidence="3" id="KW-0479">Metal-binding</keyword>
<dbReference type="Pfam" id="PF07529">
    <property type="entry name" value="HSA"/>
    <property type="match status" value="1"/>
</dbReference>
<keyword evidence="8" id="KW-0411">Iron-sulfur</keyword>
<dbReference type="Gene3D" id="3.40.50.300">
    <property type="entry name" value="P-loop containing nucleotide triphosphate hydrolases"/>
    <property type="match status" value="1"/>
</dbReference>
<dbReference type="InterPro" id="IPR001487">
    <property type="entry name" value="Bromodomain"/>
</dbReference>
<keyword evidence="10 14" id="KW-0103">Bromodomain</keyword>
<dbReference type="InterPro" id="IPR036427">
    <property type="entry name" value="Bromodomain-like_sf"/>
</dbReference>
<evidence type="ECO:0000259" key="16">
    <source>
        <dbReference type="PROSITE" id="PS50014"/>
    </source>
</evidence>
<dbReference type="EMBL" id="JAACJN010000005">
    <property type="protein sequence ID" value="KAF5392562.1"/>
    <property type="molecule type" value="Genomic_DNA"/>
</dbReference>
<dbReference type="PROSITE" id="PS00814">
    <property type="entry name" value="ADX"/>
    <property type="match status" value="1"/>
</dbReference>
<dbReference type="InterPro" id="IPR014978">
    <property type="entry name" value="Gln-Leu-Gln_QLQ"/>
</dbReference>
<keyword evidence="23" id="KW-1185">Reference proteome</keyword>
<evidence type="ECO:0000256" key="5">
    <source>
        <dbReference type="ARBA" id="ARBA00022801"/>
    </source>
</evidence>
<keyword evidence="7" id="KW-0408">Iron</keyword>
<evidence type="ECO:0000259" key="18">
    <source>
        <dbReference type="PROSITE" id="PS51192"/>
    </source>
</evidence>
<dbReference type="InterPro" id="IPR014001">
    <property type="entry name" value="Helicase_ATP-bd"/>
</dbReference>
<dbReference type="GO" id="GO:0006338">
    <property type="term" value="P:chromatin remodeling"/>
    <property type="evidence" value="ECO:0007669"/>
    <property type="project" value="UniProtKB-ARBA"/>
</dbReference>
<evidence type="ECO:0000313" key="22">
    <source>
        <dbReference type="EMBL" id="KAF5392562.1"/>
    </source>
</evidence>
<feature type="region of interest" description="Disordered" evidence="15">
    <location>
        <begin position="1303"/>
        <end position="1404"/>
    </location>
</feature>
<dbReference type="PROSITE" id="PS51194">
    <property type="entry name" value="HELICASE_CTER"/>
    <property type="match status" value="1"/>
</dbReference>
<dbReference type="PROSITE" id="PS51204">
    <property type="entry name" value="HSA"/>
    <property type="match status" value="1"/>
</dbReference>
<dbReference type="Pfam" id="PF00271">
    <property type="entry name" value="Helicase_C"/>
    <property type="match status" value="1"/>
</dbReference>